<dbReference type="CDD" id="cd12797">
    <property type="entry name" value="M23_peptidase"/>
    <property type="match status" value="1"/>
</dbReference>
<dbReference type="PANTHER" id="PTHR21666">
    <property type="entry name" value="PEPTIDASE-RELATED"/>
    <property type="match status" value="1"/>
</dbReference>
<organism evidence="4 5">
    <name type="scientific">Candidatus Tidjanibacter faecipullorum</name>
    <dbReference type="NCBI Taxonomy" id="2838766"/>
    <lineage>
        <taxon>Bacteria</taxon>
        <taxon>Pseudomonadati</taxon>
        <taxon>Bacteroidota</taxon>
        <taxon>Bacteroidia</taxon>
        <taxon>Bacteroidales</taxon>
        <taxon>Rikenellaceae</taxon>
        <taxon>Tidjanibacter</taxon>
    </lineage>
</organism>
<keyword evidence="2" id="KW-0472">Membrane</keyword>
<keyword evidence="2" id="KW-0812">Transmembrane</keyword>
<reference evidence="4" key="2">
    <citation type="submission" date="2021-04" db="EMBL/GenBank/DDBJ databases">
        <authorList>
            <person name="Gilroy R."/>
        </authorList>
    </citation>
    <scope>NUCLEOTIDE SEQUENCE</scope>
    <source>
        <strain evidence="4">ChiHjej11B10-19426</strain>
    </source>
</reference>
<evidence type="ECO:0000313" key="4">
    <source>
        <dbReference type="EMBL" id="HIZ15832.1"/>
    </source>
</evidence>
<feature type="domain" description="M23ase beta-sheet core" evidence="3">
    <location>
        <begin position="199"/>
        <end position="296"/>
    </location>
</feature>
<feature type="coiled-coil region" evidence="1">
    <location>
        <begin position="56"/>
        <end position="90"/>
    </location>
</feature>
<comment type="caution">
    <text evidence="4">The sequence shown here is derived from an EMBL/GenBank/DDBJ whole genome shotgun (WGS) entry which is preliminary data.</text>
</comment>
<evidence type="ECO:0000256" key="2">
    <source>
        <dbReference type="SAM" id="Phobius"/>
    </source>
</evidence>
<name>A0A9D2DF12_9BACT</name>
<proteinExistence type="predicted"/>
<sequence length="325" mass="36938">MVRFPFSPRHAAAAGASDGEPLRLHIYRLLRKGLVVIIVVCIVNLIFSFVFRTPKANRIAAERDELLLRMEALDDRIRAAQLRVDELHARDVNVYRPLFGVDSLHIAGIYTSYPDSVYRSLASRPFGDRIVASWQTLDALTRRLYLQSRSLDTLQLMASDKEKMATAIPAIWPIDKRNLRNSLGAYGGRFHPIYKRYIKHEGLDMPAHIGDPVYATGNGVVRSVDNGLRSRGYGKQILIDHGFGYQTRYAHLSRIDVRPGQEIRRGEQIGCVGNTGGSTGAHLHYEVIYRGHTVNPINYFRRDMSTEDFERIIRSARETTYEPND</sequence>
<keyword evidence="1" id="KW-0175">Coiled coil</keyword>
<keyword evidence="2" id="KW-1133">Transmembrane helix</keyword>
<dbReference type="InterPro" id="IPR016047">
    <property type="entry name" value="M23ase_b-sheet_dom"/>
</dbReference>
<dbReference type="SUPFAM" id="SSF51261">
    <property type="entry name" value="Duplicated hybrid motif"/>
    <property type="match status" value="1"/>
</dbReference>
<protein>
    <submittedName>
        <fullName evidence="4">M23 family metallopeptidase</fullName>
    </submittedName>
</protein>
<dbReference type="PANTHER" id="PTHR21666:SF286">
    <property type="entry name" value="LIPOPROTEIN NLPD"/>
    <property type="match status" value="1"/>
</dbReference>
<gene>
    <name evidence="4" type="ORF">H9816_08005</name>
</gene>
<reference evidence="4" key="1">
    <citation type="journal article" date="2021" name="PeerJ">
        <title>Extensive microbial diversity within the chicken gut microbiome revealed by metagenomics and culture.</title>
        <authorList>
            <person name="Gilroy R."/>
            <person name="Ravi A."/>
            <person name="Getino M."/>
            <person name="Pursley I."/>
            <person name="Horton D.L."/>
            <person name="Alikhan N.F."/>
            <person name="Baker D."/>
            <person name="Gharbi K."/>
            <person name="Hall N."/>
            <person name="Watson M."/>
            <person name="Adriaenssens E.M."/>
            <person name="Foster-Nyarko E."/>
            <person name="Jarju S."/>
            <person name="Secka A."/>
            <person name="Antonio M."/>
            <person name="Oren A."/>
            <person name="Chaudhuri R.R."/>
            <person name="La Ragione R."/>
            <person name="Hildebrand F."/>
            <person name="Pallen M.J."/>
        </authorList>
    </citation>
    <scope>NUCLEOTIDE SEQUENCE</scope>
    <source>
        <strain evidence="4">ChiHjej11B10-19426</strain>
    </source>
</reference>
<dbReference type="Proteomes" id="UP000824014">
    <property type="component" value="Unassembled WGS sequence"/>
</dbReference>
<evidence type="ECO:0000313" key="5">
    <source>
        <dbReference type="Proteomes" id="UP000824014"/>
    </source>
</evidence>
<evidence type="ECO:0000256" key="1">
    <source>
        <dbReference type="SAM" id="Coils"/>
    </source>
</evidence>
<dbReference type="Pfam" id="PF01551">
    <property type="entry name" value="Peptidase_M23"/>
    <property type="match status" value="1"/>
</dbReference>
<dbReference type="InterPro" id="IPR050570">
    <property type="entry name" value="Cell_wall_metabolism_enzyme"/>
</dbReference>
<dbReference type="GO" id="GO:0004222">
    <property type="term" value="F:metalloendopeptidase activity"/>
    <property type="evidence" value="ECO:0007669"/>
    <property type="project" value="TreeGrafter"/>
</dbReference>
<dbReference type="AlphaFoldDB" id="A0A9D2DF12"/>
<dbReference type="Gene3D" id="2.70.70.10">
    <property type="entry name" value="Glucose Permease (Domain IIA)"/>
    <property type="match status" value="1"/>
</dbReference>
<feature type="transmembrane region" description="Helical" evidence="2">
    <location>
        <begin position="33"/>
        <end position="51"/>
    </location>
</feature>
<dbReference type="FunFam" id="2.70.70.10:FF:000006">
    <property type="entry name" value="M23 family peptidase"/>
    <property type="match status" value="1"/>
</dbReference>
<dbReference type="EMBL" id="DXCC01000031">
    <property type="protein sequence ID" value="HIZ15832.1"/>
    <property type="molecule type" value="Genomic_DNA"/>
</dbReference>
<accession>A0A9D2DF12</accession>
<evidence type="ECO:0000259" key="3">
    <source>
        <dbReference type="Pfam" id="PF01551"/>
    </source>
</evidence>
<dbReference type="InterPro" id="IPR011055">
    <property type="entry name" value="Dup_hybrid_motif"/>
</dbReference>